<protein>
    <submittedName>
        <fullName evidence="1">Uncharacterized protein</fullName>
    </submittedName>
</protein>
<organism evidence="1 2">
    <name type="scientific">Thauera chlorobenzoica</name>
    <dbReference type="NCBI Taxonomy" id="96773"/>
    <lineage>
        <taxon>Bacteria</taxon>
        <taxon>Pseudomonadati</taxon>
        <taxon>Pseudomonadota</taxon>
        <taxon>Betaproteobacteria</taxon>
        <taxon>Rhodocyclales</taxon>
        <taxon>Zoogloeaceae</taxon>
        <taxon>Thauera</taxon>
    </lineage>
</organism>
<dbReference type="Gene3D" id="3.40.50.300">
    <property type="entry name" value="P-loop containing nucleotide triphosphate hydrolases"/>
    <property type="match status" value="1"/>
</dbReference>
<dbReference type="InterPro" id="IPR000318">
    <property type="entry name" value="Nase_comp1_CS"/>
</dbReference>
<evidence type="ECO:0000313" key="1">
    <source>
        <dbReference type="EMBL" id="APR05664.1"/>
    </source>
</evidence>
<evidence type="ECO:0000313" key="2">
    <source>
        <dbReference type="Proteomes" id="UP000185739"/>
    </source>
</evidence>
<dbReference type="Proteomes" id="UP000185739">
    <property type="component" value="Chromosome"/>
</dbReference>
<proteinExistence type="predicted"/>
<gene>
    <name evidence="1" type="ORF">Tchl_2841</name>
</gene>
<reference evidence="1 2" key="1">
    <citation type="submission" date="2016-12" db="EMBL/GenBank/DDBJ databases">
        <title>Complete genome sequence of Thauera chlorobenzoica, a Betaproteobacterium degrading haloaromatics anaerobically to CO2 and halides.</title>
        <authorList>
            <person name="Goris T."/>
            <person name="Mergelsberg M."/>
            <person name="Boll M."/>
        </authorList>
    </citation>
    <scope>NUCLEOTIDE SEQUENCE [LARGE SCALE GENOMIC DNA]</scope>
    <source>
        <strain evidence="1 2">3CB1</strain>
    </source>
</reference>
<dbReference type="STRING" id="96773.Tchl_2841"/>
<dbReference type="EMBL" id="CP018839">
    <property type="protein sequence ID" value="APR05664.1"/>
    <property type="molecule type" value="Genomic_DNA"/>
</dbReference>
<dbReference type="OrthoDB" id="9157518at2"/>
<dbReference type="RefSeq" id="WP_075149002.1">
    <property type="nucleotide sequence ID" value="NZ_CP018839.1"/>
</dbReference>
<accession>A0A1H5Z2B8</accession>
<dbReference type="InterPro" id="IPR027417">
    <property type="entry name" value="P-loop_NTPase"/>
</dbReference>
<dbReference type="SUPFAM" id="SSF52540">
    <property type="entry name" value="P-loop containing nucleoside triphosphate hydrolases"/>
    <property type="match status" value="1"/>
</dbReference>
<keyword evidence="2" id="KW-1185">Reference proteome</keyword>
<name>A0A1H5Z2B8_9RHOO</name>
<dbReference type="KEGG" id="tcl:Tchl_2841"/>
<dbReference type="PROSITE" id="PS00699">
    <property type="entry name" value="NITROGENASE_1_1"/>
    <property type="match status" value="1"/>
</dbReference>
<sequence>MPSTVVVHGPQGCGKTGSAQALAAHFGCTQIIDDWDGRARVPAGSLVLTNRADWKASALPALRRVVPFARAMAEAGLVGAEV</sequence>
<dbReference type="GO" id="GO:0016163">
    <property type="term" value="F:nitrogenase activity"/>
    <property type="evidence" value="ECO:0007669"/>
    <property type="project" value="InterPro"/>
</dbReference>
<dbReference type="AlphaFoldDB" id="A0A1H5Z2B8"/>